<organism evidence="1 2">
    <name type="scientific">Aphis craccivora</name>
    <name type="common">Cowpea aphid</name>
    <dbReference type="NCBI Taxonomy" id="307492"/>
    <lineage>
        <taxon>Eukaryota</taxon>
        <taxon>Metazoa</taxon>
        <taxon>Ecdysozoa</taxon>
        <taxon>Arthropoda</taxon>
        <taxon>Hexapoda</taxon>
        <taxon>Insecta</taxon>
        <taxon>Pterygota</taxon>
        <taxon>Neoptera</taxon>
        <taxon>Paraneoptera</taxon>
        <taxon>Hemiptera</taxon>
        <taxon>Sternorrhyncha</taxon>
        <taxon>Aphidomorpha</taxon>
        <taxon>Aphidoidea</taxon>
        <taxon>Aphididae</taxon>
        <taxon>Aphidini</taxon>
        <taxon>Aphis</taxon>
        <taxon>Aphis</taxon>
    </lineage>
</organism>
<reference evidence="1 2" key="1">
    <citation type="submission" date="2019-08" db="EMBL/GenBank/DDBJ databases">
        <title>Whole genome of Aphis craccivora.</title>
        <authorList>
            <person name="Voronova N.V."/>
            <person name="Shulinski R.S."/>
            <person name="Bandarenka Y.V."/>
            <person name="Zhorov D.G."/>
            <person name="Warner D."/>
        </authorList>
    </citation>
    <scope>NUCLEOTIDE SEQUENCE [LARGE SCALE GENOMIC DNA]</scope>
    <source>
        <strain evidence="1">180601</strain>
        <tissue evidence="1">Whole Body</tissue>
    </source>
</reference>
<dbReference type="OrthoDB" id="10363808at2759"/>
<gene>
    <name evidence="1" type="ORF">FWK35_00003677</name>
</gene>
<dbReference type="AlphaFoldDB" id="A0A6G0ZKW4"/>
<keyword evidence="2" id="KW-1185">Reference proteome</keyword>
<evidence type="ECO:0000313" key="2">
    <source>
        <dbReference type="Proteomes" id="UP000478052"/>
    </source>
</evidence>
<dbReference type="EMBL" id="VUJU01000240">
    <property type="protein sequence ID" value="KAF0771890.1"/>
    <property type="molecule type" value="Genomic_DNA"/>
</dbReference>
<evidence type="ECO:0000313" key="1">
    <source>
        <dbReference type="EMBL" id="KAF0771890.1"/>
    </source>
</evidence>
<proteinExistence type="predicted"/>
<comment type="caution">
    <text evidence="1">The sequence shown here is derived from an EMBL/GenBank/DDBJ whole genome shotgun (WGS) entry which is preliminary data.</text>
</comment>
<accession>A0A6G0ZKW4</accession>
<name>A0A6G0ZKW4_APHCR</name>
<protein>
    <submittedName>
        <fullName evidence="1">C2H2-type domain-containing protein</fullName>
    </submittedName>
</protein>
<dbReference type="Proteomes" id="UP000478052">
    <property type="component" value="Unassembled WGS sequence"/>
</dbReference>
<sequence>MEHDHEYCIEPFQPNRNNFIETEPQIFLPDAQAGPSNQYQNVSALIREQDVMLNSVWNYDDDNNMCVDVLEDVENAGLCNVQGKIFLILCVTLTFFLSVDSNNVCVEMTETVRDFKCLGLVKKHRFIKTSSAFNGIITNYFAKNTNNIQDFGVLLKAIKSDLIKILKLSVEESRIQFYIEVEVIFYTSNDKDKYQIKTLKTSAREIVLPWYLNEEVEFSFSKLMEQKISYSEKSSIFHIYGTVLKVFSTQPLRRPLTPLLERTIDDYINEDLSNEENDDKDIDFFF</sequence>